<dbReference type="PROSITE" id="PS00041">
    <property type="entry name" value="HTH_ARAC_FAMILY_1"/>
    <property type="match status" value="1"/>
</dbReference>
<feature type="domain" description="HTH araC/xylS-type" evidence="4">
    <location>
        <begin position="235"/>
        <end position="333"/>
    </location>
</feature>
<evidence type="ECO:0000256" key="2">
    <source>
        <dbReference type="ARBA" id="ARBA00023125"/>
    </source>
</evidence>
<name>A0A1M7DX87_9FLAO</name>
<organism evidence="5 6">
    <name type="scientific">Flavobacterium chilense</name>
    <dbReference type="NCBI Taxonomy" id="946677"/>
    <lineage>
        <taxon>Bacteria</taxon>
        <taxon>Pseudomonadati</taxon>
        <taxon>Bacteroidota</taxon>
        <taxon>Flavobacteriia</taxon>
        <taxon>Flavobacteriales</taxon>
        <taxon>Flavobacteriaceae</taxon>
        <taxon>Flavobacterium</taxon>
    </lineage>
</organism>
<keyword evidence="1" id="KW-0805">Transcription regulation</keyword>
<dbReference type="STRING" id="946677.SAMN05444484_102754"/>
<evidence type="ECO:0000256" key="3">
    <source>
        <dbReference type="ARBA" id="ARBA00023163"/>
    </source>
</evidence>
<dbReference type="InterPro" id="IPR053142">
    <property type="entry name" value="PchR_regulatory_protein"/>
</dbReference>
<dbReference type="GO" id="GO:0003700">
    <property type="term" value="F:DNA-binding transcription factor activity"/>
    <property type="evidence" value="ECO:0007669"/>
    <property type="project" value="InterPro"/>
</dbReference>
<sequence>MLNVKYNLTTCSSYLNDMAAGFNAVSSQKVTVKNNRLVFPESIGKGTLACYDVDTGLGVVILDCVFSEDVNFIRLPAEINYFHAMSFNLSAFSFMVNKDGEEKLVKGESWQKKILYSTSETGLTWVAPANTPIKMVVLLLTREWVINKYQLKGEQNQIPYQKELLEDAPLQFTLDLDLEIVLLAQEIITSEPPAFLVKLFYKGYAKRLIALALEKQAGHSQPGTVLKYQNVVRIIEARKKIEEHLELPLPKLEELAKSCNMSLSKFAALFKAMYAKSYLQFFQDLRMDKAAQLLKKNWEIVDAARSVGFINQSHFTRVFKEYFRVSPKTYRNVVKRH</sequence>
<evidence type="ECO:0000313" key="5">
    <source>
        <dbReference type="EMBL" id="SHL83779.1"/>
    </source>
</evidence>
<gene>
    <name evidence="5" type="ORF">SAMN05444484_102754</name>
</gene>
<dbReference type="PANTHER" id="PTHR47893">
    <property type="entry name" value="REGULATORY PROTEIN PCHR"/>
    <property type="match status" value="1"/>
</dbReference>
<dbReference type="InterPro" id="IPR020449">
    <property type="entry name" value="Tscrpt_reg_AraC-type_HTH"/>
</dbReference>
<dbReference type="InterPro" id="IPR018062">
    <property type="entry name" value="HTH_AraC-typ_CS"/>
</dbReference>
<accession>A0A1M7DX87</accession>
<evidence type="ECO:0000256" key="1">
    <source>
        <dbReference type="ARBA" id="ARBA00023015"/>
    </source>
</evidence>
<reference evidence="6" key="1">
    <citation type="submission" date="2016-11" db="EMBL/GenBank/DDBJ databases">
        <authorList>
            <person name="Varghese N."/>
            <person name="Submissions S."/>
        </authorList>
    </citation>
    <scope>NUCLEOTIDE SEQUENCE [LARGE SCALE GENOMIC DNA]</scope>
    <source>
        <strain evidence="6">DSM 24724</strain>
    </source>
</reference>
<dbReference type="EMBL" id="FRBT01000002">
    <property type="protein sequence ID" value="SHL83779.1"/>
    <property type="molecule type" value="Genomic_DNA"/>
</dbReference>
<dbReference type="Proteomes" id="UP000184028">
    <property type="component" value="Unassembled WGS sequence"/>
</dbReference>
<keyword evidence="2 5" id="KW-0238">DNA-binding</keyword>
<keyword evidence="3" id="KW-0804">Transcription</keyword>
<dbReference type="OrthoDB" id="1156172at2"/>
<dbReference type="PRINTS" id="PR00032">
    <property type="entry name" value="HTHARAC"/>
</dbReference>
<dbReference type="PANTHER" id="PTHR47893:SF1">
    <property type="entry name" value="REGULATORY PROTEIN PCHR"/>
    <property type="match status" value="1"/>
</dbReference>
<protein>
    <submittedName>
        <fullName evidence="5">AraC-type DNA-binding protein</fullName>
    </submittedName>
</protein>
<dbReference type="SMART" id="SM00342">
    <property type="entry name" value="HTH_ARAC"/>
    <property type="match status" value="1"/>
</dbReference>
<keyword evidence="6" id="KW-1185">Reference proteome</keyword>
<dbReference type="Gene3D" id="1.10.10.60">
    <property type="entry name" value="Homeodomain-like"/>
    <property type="match status" value="2"/>
</dbReference>
<evidence type="ECO:0000259" key="4">
    <source>
        <dbReference type="PROSITE" id="PS01124"/>
    </source>
</evidence>
<dbReference type="RefSeq" id="WP_082815726.1">
    <property type="nucleotide sequence ID" value="NZ_FRBT01000002.1"/>
</dbReference>
<dbReference type="Pfam" id="PF12833">
    <property type="entry name" value="HTH_18"/>
    <property type="match status" value="1"/>
</dbReference>
<dbReference type="AlphaFoldDB" id="A0A1M7DX87"/>
<proteinExistence type="predicted"/>
<evidence type="ECO:0000313" key="6">
    <source>
        <dbReference type="Proteomes" id="UP000184028"/>
    </source>
</evidence>
<dbReference type="GO" id="GO:0043565">
    <property type="term" value="F:sequence-specific DNA binding"/>
    <property type="evidence" value="ECO:0007669"/>
    <property type="project" value="InterPro"/>
</dbReference>
<dbReference type="PROSITE" id="PS01124">
    <property type="entry name" value="HTH_ARAC_FAMILY_2"/>
    <property type="match status" value="1"/>
</dbReference>
<dbReference type="InterPro" id="IPR018060">
    <property type="entry name" value="HTH_AraC"/>
</dbReference>
<dbReference type="SUPFAM" id="SSF46689">
    <property type="entry name" value="Homeodomain-like"/>
    <property type="match status" value="1"/>
</dbReference>
<dbReference type="InterPro" id="IPR009057">
    <property type="entry name" value="Homeodomain-like_sf"/>
</dbReference>